<dbReference type="OrthoDB" id="286107at2759"/>
<proteinExistence type="predicted"/>
<keyword evidence="2" id="KW-1185">Reference proteome</keyword>
<feature type="non-terminal residue" evidence="1">
    <location>
        <position position="1"/>
    </location>
</feature>
<protein>
    <submittedName>
        <fullName evidence="1">DYH17 protein</fullName>
    </submittedName>
</protein>
<dbReference type="Proteomes" id="UP000545332">
    <property type="component" value="Unassembled WGS sequence"/>
</dbReference>
<organism evidence="1 2">
    <name type="scientific">Crypturellus soui</name>
    <dbReference type="NCBI Taxonomy" id="458187"/>
    <lineage>
        <taxon>Eukaryota</taxon>
        <taxon>Metazoa</taxon>
        <taxon>Chordata</taxon>
        <taxon>Craniata</taxon>
        <taxon>Vertebrata</taxon>
        <taxon>Euteleostomi</taxon>
        <taxon>Archelosauria</taxon>
        <taxon>Archosauria</taxon>
        <taxon>Dinosauria</taxon>
        <taxon>Saurischia</taxon>
        <taxon>Theropoda</taxon>
        <taxon>Coelurosauria</taxon>
        <taxon>Aves</taxon>
        <taxon>Palaeognathae</taxon>
        <taxon>Tinamiformes</taxon>
        <taxon>Tinamidae</taxon>
        <taxon>Crypturellus</taxon>
    </lineage>
</organism>
<dbReference type="AlphaFoldDB" id="A0A7K4KFF2"/>
<comment type="caution">
    <text evidence="1">The sequence shown here is derived from an EMBL/GenBank/DDBJ whole genome shotgun (WGS) entry which is preliminary data.</text>
</comment>
<evidence type="ECO:0000313" key="2">
    <source>
        <dbReference type="Proteomes" id="UP000545332"/>
    </source>
</evidence>
<evidence type="ECO:0000313" key="1">
    <source>
        <dbReference type="EMBL" id="NWI15075.1"/>
    </source>
</evidence>
<accession>A0A7K4KFF2</accession>
<gene>
    <name evidence="1" type="primary">Dnah17_0</name>
    <name evidence="1" type="ORF">CRYSOU_R15471</name>
</gene>
<name>A0A7K4KFF2_9AVES</name>
<feature type="non-terminal residue" evidence="1">
    <location>
        <position position="64"/>
    </location>
</feature>
<sequence>MFEPLKETIALLKTYGEEMPEEIHQQLHDLPEQWNNTKKLSFQVKQNVAPLQANEVNILRRKCQ</sequence>
<reference evidence="1 2" key="1">
    <citation type="submission" date="2019-09" db="EMBL/GenBank/DDBJ databases">
        <title>Bird 10,000 Genomes (B10K) Project - Family phase.</title>
        <authorList>
            <person name="Zhang G."/>
        </authorList>
    </citation>
    <scope>NUCLEOTIDE SEQUENCE [LARGE SCALE GENOMIC DNA]</scope>
    <source>
        <strain evidence="1">B10K-MSB-42743</strain>
        <tissue evidence="1">Heart</tissue>
    </source>
</reference>
<dbReference type="EMBL" id="VWPX01010594">
    <property type="protein sequence ID" value="NWI15075.1"/>
    <property type="molecule type" value="Genomic_DNA"/>
</dbReference>